<dbReference type="PANTHER" id="PTHR31876:SF26">
    <property type="entry name" value="PROTEIN LIKE COV 2"/>
    <property type="match status" value="1"/>
</dbReference>
<keyword evidence="3" id="KW-1185">Reference proteome</keyword>
<reference evidence="2 3" key="1">
    <citation type="submission" date="2021-01" db="EMBL/GenBank/DDBJ databases">
        <title>Chryseolinea sp. Jin1 Genome sequencing and assembly.</title>
        <authorList>
            <person name="Kim I."/>
        </authorList>
    </citation>
    <scope>NUCLEOTIDE SEQUENCE [LARGE SCALE GENOMIC DNA]</scope>
    <source>
        <strain evidence="2 3">Jin1</strain>
    </source>
</reference>
<evidence type="ECO:0000313" key="2">
    <source>
        <dbReference type="EMBL" id="MBL0740148.1"/>
    </source>
</evidence>
<protein>
    <submittedName>
        <fullName evidence="2">DUF502 domain-containing protein</fullName>
    </submittedName>
</protein>
<comment type="caution">
    <text evidence="2">The sequence shown here is derived from an EMBL/GenBank/DDBJ whole genome shotgun (WGS) entry which is preliminary data.</text>
</comment>
<name>A0ABS1KKZ8_9BACT</name>
<dbReference type="Proteomes" id="UP000613030">
    <property type="component" value="Unassembled WGS sequence"/>
</dbReference>
<accession>A0ABS1KKZ8</accession>
<keyword evidence="1" id="KW-0472">Membrane</keyword>
<dbReference type="Pfam" id="PF04367">
    <property type="entry name" value="DUF502"/>
    <property type="match status" value="1"/>
</dbReference>
<organism evidence="2 3">
    <name type="scientific">Chryseolinea lacunae</name>
    <dbReference type="NCBI Taxonomy" id="2801331"/>
    <lineage>
        <taxon>Bacteria</taxon>
        <taxon>Pseudomonadati</taxon>
        <taxon>Bacteroidota</taxon>
        <taxon>Cytophagia</taxon>
        <taxon>Cytophagales</taxon>
        <taxon>Fulvivirgaceae</taxon>
        <taxon>Chryseolinea</taxon>
    </lineage>
</organism>
<gene>
    <name evidence="2" type="ORF">JI741_02905</name>
</gene>
<sequence>MDSTFRRFLRYFFSGTLFIVPLVATAYFIFVSFRWLDSLLNLPYPGLGFAIILVAITGFGYLTTNFAFRTFADWFDHGMNKIPLVKLIYSAVKDLLGAFVGDKKKFNKPVLVRINKDNNLFQIGFITQPDLSDLGLNDMVVVYFPHSYAFSGYHYFVPKDSIQPLNISGPAAMKFIVSGGVSGFKEN</sequence>
<evidence type="ECO:0000256" key="1">
    <source>
        <dbReference type="SAM" id="Phobius"/>
    </source>
</evidence>
<evidence type="ECO:0000313" key="3">
    <source>
        <dbReference type="Proteomes" id="UP000613030"/>
    </source>
</evidence>
<feature type="transmembrane region" description="Helical" evidence="1">
    <location>
        <begin position="42"/>
        <end position="62"/>
    </location>
</feature>
<dbReference type="PANTHER" id="PTHR31876">
    <property type="entry name" value="COV-LIKE PROTEIN 1"/>
    <property type="match status" value="1"/>
</dbReference>
<keyword evidence="1" id="KW-1133">Transmembrane helix</keyword>
<proteinExistence type="predicted"/>
<keyword evidence="1" id="KW-0812">Transmembrane</keyword>
<dbReference type="RefSeq" id="WP_202007205.1">
    <property type="nucleotide sequence ID" value="NZ_JAERRB010000001.1"/>
</dbReference>
<feature type="transmembrane region" description="Helical" evidence="1">
    <location>
        <begin position="12"/>
        <end position="36"/>
    </location>
</feature>
<dbReference type="InterPro" id="IPR007462">
    <property type="entry name" value="COV1-like"/>
</dbReference>
<dbReference type="EMBL" id="JAERRB010000001">
    <property type="protein sequence ID" value="MBL0740148.1"/>
    <property type="molecule type" value="Genomic_DNA"/>
</dbReference>